<feature type="chain" id="PRO_5022736892" evidence="5">
    <location>
        <begin position="29"/>
        <end position="357"/>
    </location>
</feature>
<dbReference type="Proteomes" id="UP000324832">
    <property type="component" value="Unassembled WGS sequence"/>
</dbReference>
<dbReference type="InterPro" id="IPR031152">
    <property type="entry name" value="PLXDC"/>
</dbReference>
<dbReference type="AlphaFoldDB" id="A0A5E4PMX8"/>
<dbReference type="GO" id="GO:0016020">
    <property type="term" value="C:membrane"/>
    <property type="evidence" value="ECO:0007669"/>
    <property type="project" value="UniProtKB-SubCell"/>
</dbReference>
<dbReference type="PANTHER" id="PTHR13055">
    <property type="entry name" value="TUMOR ENDOTHELIAL MARKER 7 RELATED"/>
    <property type="match status" value="1"/>
</dbReference>
<evidence type="ECO:0000256" key="2">
    <source>
        <dbReference type="ARBA" id="ARBA00022692"/>
    </source>
</evidence>
<keyword evidence="2" id="KW-0812">Transmembrane</keyword>
<feature type="signal peptide" evidence="5">
    <location>
        <begin position="1"/>
        <end position="28"/>
    </location>
</feature>
<protein>
    <submittedName>
        <fullName evidence="6">Uncharacterized protein</fullName>
    </submittedName>
</protein>
<evidence type="ECO:0000313" key="6">
    <source>
        <dbReference type="EMBL" id="VVC86353.1"/>
    </source>
</evidence>
<keyword evidence="4" id="KW-1133">Transmembrane helix</keyword>
<organism evidence="6 7">
    <name type="scientific">Leptidea sinapis</name>
    <dbReference type="NCBI Taxonomy" id="189913"/>
    <lineage>
        <taxon>Eukaryota</taxon>
        <taxon>Metazoa</taxon>
        <taxon>Ecdysozoa</taxon>
        <taxon>Arthropoda</taxon>
        <taxon>Hexapoda</taxon>
        <taxon>Insecta</taxon>
        <taxon>Pterygota</taxon>
        <taxon>Neoptera</taxon>
        <taxon>Endopterygota</taxon>
        <taxon>Lepidoptera</taxon>
        <taxon>Glossata</taxon>
        <taxon>Ditrysia</taxon>
        <taxon>Papilionoidea</taxon>
        <taxon>Pieridae</taxon>
        <taxon>Dismorphiinae</taxon>
        <taxon>Leptidea</taxon>
    </lineage>
</organism>
<name>A0A5E4PMX8_9NEOP</name>
<keyword evidence="7" id="KW-1185">Reference proteome</keyword>
<proteinExistence type="predicted"/>
<evidence type="ECO:0000313" key="7">
    <source>
        <dbReference type="Proteomes" id="UP000324832"/>
    </source>
</evidence>
<gene>
    <name evidence="6" type="ORF">LSINAPIS_LOCUS194</name>
</gene>
<dbReference type="EMBL" id="FZQP02000002">
    <property type="protein sequence ID" value="VVC86353.1"/>
    <property type="molecule type" value="Genomic_DNA"/>
</dbReference>
<sequence length="357" mass="40571">MDYFKVKKNKVLLCILLLFVLHDGQTLADTFIYDVQPIRPGVKGAIDLVLIEHDRYRRDAPIPEHLGNVNSTYLTINTTTTATVANTTLASTTETVPEVNKTTEQPAHTAVVTVTPPLSKTPETIKAKENLSNLTFDSHSFYNSTFLGNVELFNELWSNITKDKAEVHDILSHSHRRATTIRLSFDFPFYGHNVTNITVATGGFIYIGEHVHNWLAATQYIAPLMANFDTTLSNDSLVKHFDDGEKFIVFWENVTLQEDPNKKFTFAVILYKNGDITFAYKDIPTPVQSINDNEHPVKVGISDAYLTDRNFLHLRRKTIYEYHRVSFKNYEIANKTILKLIALPTCLQYDTVRGARL</sequence>
<accession>A0A5E4PMX8</accession>
<keyword evidence="4" id="KW-0472">Membrane</keyword>
<comment type="subcellular location">
    <subcellularLocation>
        <location evidence="1">Membrane</location>
        <topology evidence="1">Single-pass type I membrane protein</topology>
    </subcellularLocation>
</comment>
<evidence type="ECO:0000256" key="4">
    <source>
        <dbReference type="ARBA" id="ARBA00022989"/>
    </source>
</evidence>
<dbReference type="PANTHER" id="PTHR13055:SF12">
    <property type="entry name" value="LD40707P"/>
    <property type="match status" value="1"/>
</dbReference>
<keyword evidence="3 5" id="KW-0732">Signal</keyword>
<reference evidence="6 7" key="1">
    <citation type="submission" date="2017-07" db="EMBL/GenBank/DDBJ databases">
        <authorList>
            <person name="Talla V."/>
            <person name="Backstrom N."/>
        </authorList>
    </citation>
    <scope>NUCLEOTIDE SEQUENCE [LARGE SCALE GENOMIC DNA]</scope>
</reference>
<evidence type="ECO:0000256" key="1">
    <source>
        <dbReference type="ARBA" id="ARBA00004479"/>
    </source>
</evidence>
<evidence type="ECO:0000256" key="5">
    <source>
        <dbReference type="SAM" id="SignalP"/>
    </source>
</evidence>
<evidence type="ECO:0000256" key="3">
    <source>
        <dbReference type="ARBA" id="ARBA00022729"/>
    </source>
</evidence>